<gene>
    <name evidence="1" type="ORF">CTI12_AA141060</name>
</gene>
<comment type="caution">
    <text evidence="1">The sequence shown here is derived from an EMBL/GenBank/DDBJ whole genome shotgun (WGS) entry which is preliminary data.</text>
</comment>
<reference evidence="1 2" key="1">
    <citation type="journal article" date="2018" name="Mol. Plant">
        <title>The genome of Artemisia annua provides insight into the evolution of Asteraceae family and artemisinin biosynthesis.</title>
        <authorList>
            <person name="Shen Q."/>
            <person name="Zhang L."/>
            <person name="Liao Z."/>
            <person name="Wang S."/>
            <person name="Yan T."/>
            <person name="Shi P."/>
            <person name="Liu M."/>
            <person name="Fu X."/>
            <person name="Pan Q."/>
            <person name="Wang Y."/>
            <person name="Lv Z."/>
            <person name="Lu X."/>
            <person name="Zhang F."/>
            <person name="Jiang W."/>
            <person name="Ma Y."/>
            <person name="Chen M."/>
            <person name="Hao X."/>
            <person name="Li L."/>
            <person name="Tang Y."/>
            <person name="Lv G."/>
            <person name="Zhou Y."/>
            <person name="Sun X."/>
            <person name="Brodelius P.E."/>
            <person name="Rose J.K.C."/>
            <person name="Tang K."/>
        </authorList>
    </citation>
    <scope>NUCLEOTIDE SEQUENCE [LARGE SCALE GENOMIC DNA]</scope>
    <source>
        <strain evidence="2">cv. Huhao1</strain>
        <tissue evidence="1">Leaf</tissue>
    </source>
</reference>
<accession>A0A2U1PL04</accession>
<name>A0A2U1PL04_ARTAN</name>
<evidence type="ECO:0000313" key="2">
    <source>
        <dbReference type="Proteomes" id="UP000245207"/>
    </source>
</evidence>
<keyword evidence="2" id="KW-1185">Reference proteome</keyword>
<protein>
    <submittedName>
        <fullName evidence="1">Uncharacterized protein</fullName>
    </submittedName>
</protein>
<sequence>MTAEDLHSSSSSSIRHPTNVTVNRFTVKGIRSARRSKRNFNIASSWTGNPDRYTTQFKALDKIAVKGCTSAKHVKPNFNTVFSSKDDSEGHQALSHTLNTMVTGNISAKYVKSNFNTVFSSKQDSEIHKTQSQALDLIDGNTSLARFEEQVDQIDRPRRGIKKPTWMNEYVSPMSKASYQI</sequence>
<evidence type="ECO:0000313" key="1">
    <source>
        <dbReference type="EMBL" id="PWA86392.1"/>
    </source>
</evidence>
<dbReference type="Proteomes" id="UP000245207">
    <property type="component" value="Unassembled WGS sequence"/>
</dbReference>
<dbReference type="EMBL" id="PKPP01001026">
    <property type="protein sequence ID" value="PWA86392.1"/>
    <property type="molecule type" value="Genomic_DNA"/>
</dbReference>
<proteinExistence type="predicted"/>
<dbReference type="AlphaFoldDB" id="A0A2U1PL04"/>
<organism evidence="1 2">
    <name type="scientific">Artemisia annua</name>
    <name type="common">Sweet wormwood</name>
    <dbReference type="NCBI Taxonomy" id="35608"/>
    <lineage>
        <taxon>Eukaryota</taxon>
        <taxon>Viridiplantae</taxon>
        <taxon>Streptophyta</taxon>
        <taxon>Embryophyta</taxon>
        <taxon>Tracheophyta</taxon>
        <taxon>Spermatophyta</taxon>
        <taxon>Magnoliopsida</taxon>
        <taxon>eudicotyledons</taxon>
        <taxon>Gunneridae</taxon>
        <taxon>Pentapetalae</taxon>
        <taxon>asterids</taxon>
        <taxon>campanulids</taxon>
        <taxon>Asterales</taxon>
        <taxon>Asteraceae</taxon>
        <taxon>Asteroideae</taxon>
        <taxon>Anthemideae</taxon>
        <taxon>Artemisiinae</taxon>
        <taxon>Artemisia</taxon>
    </lineage>
</organism>